<evidence type="ECO:0000256" key="1">
    <source>
        <dbReference type="ARBA" id="ARBA00023015"/>
    </source>
</evidence>
<evidence type="ECO:0000313" key="6">
    <source>
        <dbReference type="Proteomes" id="UP000460287"/>
    </source>
</evidence>
<evidence type="ECO:0000313" key="5">
    <source>
        <dbReference type="EMBL" id="MSR92172.1"/>
    </source>
</evidence>
<dbReference type="InterPro" id="IPR000843">
    <property type="entry name" value="HTH_LacI"/>
</dbReference>
<dbReference type="SUPFAM" id="SSF53822">
    <property type="entry name" value="Periplasmic binding protein-like I"/>
    <property type="match status" value="1"/>
</dbReference>
<dbReference type="CDD" id="cd06267">
    <property type="entry name" value="PBP1_LacI_sugar_binding-like"/>
    <property type="match status" value="1"/>
</dbReference>
<comment type="caution">
    <text evidence="5">The sequence shown here is derived from an EMBL/GenBank/DDBJ whole genome shotgun (WGS) entry which is preliminary data.</text>
</comment>
<dbReference type="InterPro" id="IPR028082">
    <property type="entry name" value="Peripla_BP_I"/>
</dbReference>
<evidence type="ECO:0000259" key="4">
    <source>
        <dbReference type="PROSITE" id="PS50932"/>
    </source>
</evidence>
<dbReference type="InterPro" id="IPR010982">
    <property type="entry name" value="Lambda_DNA-bd_dom_sf"/>
</dbReference>
<proteinExistence type="predicted"/>
<evidence type="ECO:0000256" key="3">
    <source>
        <dbReference type="ARBA" id="ARBA00023163"/>
    </source>
</evidence>
<organism evidence="5 6">
    <name type="scientific">Inconstantimicrobium porci</name>
    <dbReference type="NCBI Taxonomy" id="2652291"/>
    <lineage>
        <taxon>Bacteria</taxon>
        <taxon>Bacillati</taxon>
        <taxon>Bacillota</taxon>
        <taxon>Clostridia</taxon>
        <taxon>Eubacteriales</taxon>
        <taxon>Clostridiaceae</taxon>
        <taxon>Inconstantimicrobium</taxon>
    </lineage>
</organism>
<dbReference type="InterPro" id="IPR046335">
    <property type="entry name" value="LacI/GalR-like_sensor"/>
</dbReference>
<keyword evidence="6" id="KW-1185">Reference proteome</keyword>
<evidence type="ECO:0000256" key="2">
    <source>
        <dbReference type="ARBA" id="ARBA00023125"/>
    </source>
</evidence>
<dbReference type="Pfam" id="PF13377">
    <property type="entry name" value="Peripla_BP_3"/>
    <property type="match status" value="1"/>
</dbReference>
<protein>
    <submittedName>
        <fullName evidence="5">LacI family transcriptional regulator</fullName>
    </submittedName>
</protein>
<dbReference type="Pfam" id="PF00356">
    <property type="entry name" value="LacI"/>
    <property type="match status" value="1"/>
</dbReference>
<feature type="domain" description="HTH lacI-type" evidence="4">
    <location>
        <begin position="1"/>
        <end position="55"/>
    </location>
</feature>
<keyword evidence="3" id="KW-0804">Transcription</keyword>
<dbReference type="EMBL" id="VULX01000024">
    <property type="protein sequence ID" value="MSR92172.1"/>
    <property type="molecule type" value="Genomic_DNA"/>
</dbReference>
<dbReference type="AlphaFoldDB" id="A0A7X2MZX6"/>
<dbReference type="Gene3D" id="1.10.260.40">
    <property type="entry name" value="lambda repressor-like DNA-binding domains"/>
    <property type="match status" value="1"/>
</dbReference>
<dbReference type="SUPFAM" id="SSF47413">
    <property type="entry name" value="lambda repressor-like DNA-binding domains"/>
    <property type="match status" value="1"/>
</dbReference>
<keyword evidence="1" id="KW-0805">Transcription regulation</keyword>
<dbReference type="RefSeq" id="WP_154532068.1">
    <property type="nucleotide sequence ID" value="NZ_JAQXTV010000078.1"/>
</dbReference>
<name>A0A7X2MZX6_9CLOT</name>
<dbReference type="SMART" id="SM00354">
    <property type="entry name" value="HTH_LACI"/>
    <property type="match status" value="1"/>
</dbReference>
<keyword evidence="2" id="KW-0238">DNA-binding</keyword>
<dbReference type="CDD" id="cd01392">
    <property type="entry name" value="HTH_LacI"/>
    <property type="match status" value="1"/>
</dbReference>
<dbReference type="PROSITE" id="PS00356">
    <property type="entry name" value="HTH_LACI_1"/>
    <property type="match status" value="1"/>
</dbReference>
<dbReference type="Gene3D" id="3.40.50.2300">
    <property type="match status" value="2"/>
</dbReference>
<dbReference type="PANTHER" id="PTHR30146:SF109">
    <property type="entry name" value="HTH-TYPE TRANSCRIPTIONAL REGULATOR GALS"/>
    <property type="match status" value="1"/>
</dbReference>
<dbReference type="GO" id="GO:0003700">
    <property type="term" value="F:DNA-binding transcription factor activity"/>
    <property type="evidence" value="ECO:0007669"/>
    <property type="project" value="TreeGrafter"/>
</dbReference>
<sequence>MNIRDIADIAGVGVSTVSRVINNHPDVKVSTREKVLKIIEEYNYIPNNSARVLKKANTNYIGLLVKGIYNPFFYEMINIIGSIIASAGYSMLYEQGDYKIYQDVDNIISFSNEKKLRGVICLGGNFIDLTDESFSSLNIPVVLTSVNTVSKLGKKTYSSVGIDNVKAAYEATSYLIELGHKNIAIILGKDDDMGATWWRFNGYKKALAEHNINLKEEYILVGEYESEKSYEVTKKLLQEDNDVTAIFALSDIMAVGCARAVVDSNLKLGKDISLVGFDGLDYSKFYTPAITTVKQPRKLMAETSAKLLLSLIKNETENEHILLDTKLIKRESCNKIL</sequence>
<accession>A0A7X2MZX6</accession>
<reference evidence="5 6" key="1">
    <citation type="submission" date="2019-08" db="EMBL/GenBank/DDBJ databases">
        <title>In-depth cultivation of the pig gut microbiome towards novel bacterial diversity and tailored functional studies.</title>
        <authorList>
            <person name="Wylensek D."/>
            <person name="Hitch T.C.A."/>
            <person name="Clavel T."/>
        </authorList>
    </citation>
    <scope>NUCLEOTIDE SEQUENCE [LARGE SCALE GENOMIC DNA]</scope>
    <source>
        <strain evidence="5 6">WCA-383-APC-5B</strain>
    </source>
</reference>
<gene>
    <name evidence="5" type="ORF">FYJ33_12395</name>
</gene>
<dbReference type="PANTHER" id="PTHR30146">
    <property type="entry name" value="LACI-RELATED TRANSCRIPTIONAL REPRESSOR"/>
    <property type="match status" value="1"/>
</dbReference>
<dbReference type="PROSITE" id="PS50932">
    <property type="entry name" value="HTH_LACI_2"/>
    <property type="match status" value="1"/>
</dbReference>
<dbReference type="Proteomes" id="UP000460287">
    <property type="component" value="Unassembled WGS sequence"/>
</dbReference>
<dbReference type="GO" id="GO:0000976">
    <property type="term" value="F:transcription cis-regulatory region binding"/>
    <property type="evidence" value="ECO:0007669"/>
    <property type="project" value="TreeGrafter"/>
</dbReference>